<dbReference type="eggNOG" id="COG5337">
    <property type="taxonomic scope" value="Bacteria"/>
</dbReference>
<dbReference type="InterPro" id="IPR018378">
    <property type="entry name" value="C-type_lectin_CS"/>
</dbReference>
<organism evidence="3 4">
    <name type="scientific">Chondromyces apiculatus DSM 436</name>
    <dbReference type="NCBI Taxonomy" id="1192034"/>
    <lineage>
        <taxon>Bacteria</taxon>
        <taxon>Pseudomonadati</taxon>
        <taxon>Myxococcota</taxon>
        <taxon>Polyangia</taxon>
        <taxon>Polyangiales</taxon>
        <taxon>Polyangiaceae</taxon>
        <taxon>Chondromyces</taxon>
    </lineage>
</organism>
<protein>
    <submittedName>
        <fullName evidence="3">Surfactant, pulmonary-associated protein D</fullName>
    </submittedName>
</protein>
<dbReference type="PROSITE" id="PS51257">
    <property type="entry name" value="PROKAR_LIPOPROTEIN"/>
    <property type="match status" value="1"/>
</dbReference>
<dbReference type="InterPro" id="IPR001304">
    <property type="entry name" value="C-type_lectin-like"/>
</dbReference>
<dbReference type="Pfam" id="PF00059">
    <property type="entry name" value="Lectin_C"/>
    <property type="match status" value="1"/>
</dbReference>
<keyword evidence="1" id="KW-1015">Disulfide bond</keyword>
<dbReference type="InterPro" id="IPR016186">
    <property type="entry name" value="C-type_lectin-like/link_sf"/>
</dbReference>
<evidence type="ECO:0000313" key="3">
    <source>
        <dbReference type="EMBL" id="EYF05210.1"/>
    </source>
</evidence>
<evidence type="ECO:0000313" key="4">
    <source>
        <dbReference type="Proteomes" id="UP000019678"/>
    </source>
</evidence>
<accession>A0A017T8S2</accession>
<keyword evidence="4" id="KW-1185">Reference proteome</keyword>
<gene>
    <name evidence="3" type="ORF">CAP_3575</name>
</gene>
<dbReference type="STRING" id="1192034.CAP_3575"/>
<evidence type="ECO:0000259" key="2">
    <source>
        <dbReference type="PROSITE" id="PS50041"/>
    </source>
</evidence>
<dbReference type="PROSITE" id="PS00615">
    <property type="entry name" value="C_TYPE_LECTIN_1"/>
    <property type="match status" value="1"/>
</dbReference>
<dbReference type="SUPFAM" id="SSF56436">
    <property type="entry name" value="C-type lectin-like"/>
    <property type="match status" value="1"/>
</dbReference>
<dbReference type="InterPro" id="IPR050111">
    <property type="entry name" value="C-type_lectin/snaclec_domain"/>
</dbReference>
<dbReference type="SMART" id="SM00034">
    <property type="entry name" value="CLECT"/>
    <property type="match status" value="1"/>
</dbReference>
<dbReference type="Proteomes" id="UP000019678">
    <property type="component" value="Unassembled WGS sequence"/>
</dbReference>
<name>A0A017T8S2_9BACT</name>
<dbReference type="Gene3D" id="3.10.100.10">
    <property type="entry name" value="Mannose-Binding Protein A, subunit A"/>
    <property type="match status" value="1"/>
</dbReference>
<evidence type="ECO:0000256" key="1">
    <source>
        <dbReference type="ARBA" id="ARBA00023157"/>
    </source>
</evidence>
<sequence>MLGVIRRAWWSGLGAVAWGVALTLGGSFLAGCEEVSGLSGLTFACFPESDAEACAGVACGEVLNQCGEPVTCPDTCPAPYACEAGGVGANTCGCTGGTNLTPPAPEGCVLEDGRMGLGNSFYACDLNVSFQVGRDLCRSFGTDLAILGSSGENTVARQAMSMGSWIGLWDEAETELADDFLWVDGSPVTFSAWTAGEPNNTGGGEHCVEMIKPAGTWNDAPCGNKRAVLCETTCPALTSE</sequence>
<feature type="domain" description="C-type lectin" evidence="2">
    <location>
        <begin position="118"/>
        <end position="231"/>
    </location>
</feature>
<dbReference type="EMBL" id="ASRX01000026">
    <property type="protein sequence ID" value="EYF05210.1"/>
    <property type="molecule type" value="Genomic_DNA"/>
</dbReference>
<dbReference type="InterPro" id="IPR016187">
    <property type="entry name" value="CTDL_fold"/>
</dbReference>
<dbReference type="AlphaFoldDB" id="A0A017T8S2"/>
<dbReference type="PROSITE" id="PS50041">
    <property type="entry name" value="C_TYPE_LECTIN_2"/>
    <property type="match status" value="1"/>
</dbReference>
<comment type="caution">
    <text evidence="3">The sequence shown here is derived from an EMBL/GenBank/DDBJ whole genome shotgun (WGS) entry which is preliminary data.</text>
</comment>
<reference evidence="3 4" key="1">
    <citation type="submission" date="2013-05" db="EMBL/GenBank/DDBJ databases">
        <title>Genome assembly of Chondromyces apiculatus DSM 436.</title>
        <authorList>
            <person name="Sharma G."/>
            <person name="Khatri I."/>
            <person name="Kaur C."/>
            <person name="Mayilraj S."/>
            <person name="Subramanian S."/>
        </authorList>
    </citation>
    <scope>NUCLEOTIDE SEQUENCE [LARGE SCALE GENOMIC DNA]</scope>
    <source>
        <strain evidence="3 4">DSM 436</strain>
    </source>
</reference>
<proteinExistence type="predicted"/>
<dbReference type="PANTHER" id="PTHR22803">
    <property type="entry name" value="MANNOSE, PHOSPHOLIPASE, LECTIN RECEPTOR RELATED"/>
    <property type="match status" value="1"/>
</dbReference>